<dbReference type="EMBL" id="DUZY01000005">
    <property type="protein sequence ID" value="DAD39820.1"/>
    <property type="molecule type" value="Genomic_DNA"/>
</dbReference>
<feature type="region of interest" description="Disordered" evidence="1">
    <location>
        <begin position="1"/>
        <end position="30"/>
    </location>
</feature>
<evidence type="ECO:0000256" key="1">
    <source>
        <dbReference type="SAM" id="MobiDB-lite"/>
    </source>
</evidence>
<name>A0A822Z5F2_NELNU</name>
<gene>
    <name evidence="2" type="ORF">HUJ06_014143</name>
</gene>
<sequence length="75" mass="8748">MGWRPSEEALQQNHGVSRRKEEQAQRVKAGGLLPRKRRLVKRMMFDYIAKKMASLLCSSSCYHCRSTRVFNCTDD</sequence>
<evidence type="ECO:0000313" key="3">
    <source>
        <dbReference type="Proteomes" id="UP000607653"/>
    </source>
</evidence>
<organism evidence="2 3">
    <name type="scientific">Nelumbo nucifera</name>
    <name type="common">Sacred lotus</name>
    <dbReference type="NCBI Taxonomy" id="4432"/>
    <lineage>
        <taxon>Eukaryota</taxon>
        <taxon>Viridiplantae</taxon>
        <taxon>Streptophyta</taxon>
        <taxon>Embryophyta</taxon>
        <taxon>Tracheophyta</taxon>
        <taxon>Spermatophyta</taxon>
        <taxon>Magnoliopsida</taxon>
        <taxon>Proteales</taxon>
        <taxon>Nelumbonaceae</taxon>
        <taxon>Nelumbo</taxon>
    </lineage>
</organism>
<dbReference type="Proteomes" id="UP000607653">
    <property type="component" value="Unassembled WGS sequence"/>
</dbReference>
<proteinExistence type="predicted"/>
<dbReference type="AlphaFoldDB" id="A0A822Z5F2"/>
<reference evidence="2 3" key="1">
    <citation type="journal article" date="2020" name="Mol. Biol. Evol.">
        <title>Distinct Expression and Methylation Patterns for Genes with Different Fates following a Single Whole-Genome Duplication in Flowering Plants.</title>
        <authorList>
            <person name="Shi T."/>
            <person name="Rahmani R.S."/>
            <person name="Gugger P.F."/>
            <person name="Wang M."/>
            <person name="Li H."/>
            <person name="Zhang Y."/>
            <person name="Li Z."/>
            <person name="Wang Q."/>
            <person name="Van de Peer Y."/>
            <person name="Marchal K."/>
            <person name="Chen J."/>
        </authorList>
    </citation>
    <scope>NUCLEOTIDE SEQUENCE [LARGE SCALE GENOMIC DNA]</scope>
    <source>
        <tissue evidence="2">Leaf</tissue>
    </source>
</reference>
<protein>
    <submittedName>
        <fullName evidence="2">Uncharacterized protein</fullName>
    </submittedName>
</protein>
<comment type="caution">
    <text evidence="2">The sequence shown here is derived from an EMBL/GenBank/DDBJ whole genome shotgun (WGS) entry which is preliminary data.</text>
</comment>
<evidence type="ECO:0000313" key="2">
    <source>
        <dbReference type="EMBL" id="DAD39820.1"/>
    </source>
</evidence>
<accession>A0A822Z5F2</accession>
<keyword evidence="3" id="KW-1185">Reference proteome</keyword>